<keyword evidence="5" id="KW-1185">Reference proteome</keyword>
<dbReference type="PANTHER" id="PTHR43156:SF2">
    <property type="entry name" value="STAGE II SPORULATION PROTEIN E"/>
    <property type="match status" value="1"/>
</dbReference>
<keyword evidence="2" id="KW-0812">Transmembrane</keyword>
<dbReference type="EC" id="3.1.3.16" evidence="4"/>
<organism evidence="4 5">
    <name type="scientific">Thermovenabulum gondwanense</name>
    <dbReference type="NCBI Taxonomy" id="520767"/>
    <lineage>
        <taxon>Bacteria</taxon>
        <taxon>Bacillati</taxon>
        <taxon>Bacillota</taxon>
        <taxon>Clostridia</taxon>
        <taxon>Thermosediminibacterales</taxon>
        <taxon>Thermosediminibacteraceae</taxon>
        <taxon>Thermovenabulum</taxon>
    </lineage>
</organism>
<proteinExistence type="predicted"/>
<dbReference type="PANTHER" id="PTHR43156">
    <property type="entry name" value="STAGE II SPORULATION PROTEIN E-RELATED"/>
    <property type="match status" value="1"/>
</dbReference>
<evidence type="ECO:0000313" key="4">
    <source>
        <dbReference type="EMBL" id="KYO69287.1"/>
    </source>
</evidence>
<dbReference type="SUPFAM" id="SSF81606">
    <property type="entry name" value="PP2C-like"/>
    <property type="match status" value="1"/>
</dbReference>
<dbReference type="Proteomes" id="UP000075737">
    <property type="component" value="Unassembled WGS sequence"/>
</dbReference>
<dbReference type="InterPro" id="IPR052016">
    <property type="entry name" value="Bact_Sigma-Reg"/>
</dbReference>
<dbReference type="RefSeq" id="WP_068747232.1">
    <property type="nucleotide sequence ID" value="NZ_LOHZ01000013.1"/>
</dbReference>
<keyword evidence="1 4" id="KW-0378">Hydrolase</keyword>
<dbReference type="SMART" id="SM00331">
    <property type="entry name" value="PP2C_SIG"/>
    <property type="match status" value="1"/>
</dbReference>
<feature type="transmembrane region" description="Helical" evidence="2">
    <location>
        <begin position="79"/>
        <end position="97"/>
    </location>
</feature>
<dbReference type="Pfam" id="PF07228">
    <property type="entry name" value="SpoIIE"/>
    <property type="match status" value="1"/>
</dbReference>
<accession>A0A162N4G5</accession>
<dbReference type="InterPro" id="IPR001932">
    <property type="entry name" value="PPM-type_phosphatase-like_dom"/>
</dbReference>
<comment type="caution">
    <text evidence="4">The sequence shown here is derived from an EMBL/GenBank/DDBJ whole genome shotgun (WGS) entry which is preliminary data.</text>
</comment>
<dbReference type="Pfam" id="PF19732">
    <property type="entry name" value="SpoIIE_N"/>
    <property type="match status" value="1"/>
</dbReference>
<evidence type="ECO:0000259" key="3">
    <source>
        <dbReference type="SMART" id="SM00331"/>
    </source>
</evidence>
<dbReference type="InterPro" id="IPR045768">
    <property type="entry name" value="SpoIIE_N"/>
</dbReference>
<keyword evidence="2" id="KW-1133">Transmembrane helix</keyword>
<evidence type="ECO:0000256" key="2">
    <source>
        <dbReference type="SAM" id="Phobius"/>
    </source>
</evidence>
<keyword evidence="2" id="KW-0472">Membrane</keyword>
<feature type="transmembrane region" description="Helical" evidence="2">
    <location>
        <begin position="106"/>
        <end position="128"/>
    </location>
</feature>
<dbReference type="InterPro" id="IPR036457">
    <property type="entry name" value="PPM-type-like_dom_sf"/>
</dbReference>
<dbReference type="STRING" id="520767.ATZ99_00270"/>
<gene>
    <name evidence="4" type="primary">spoIIE</name>
    <name evidence="4" type="ORF">ATZ99_00270</name>
</gene>
<evidence type="ECO:0000313" key="5">
    <source>
        <dbReference type="Proteomes" id="UP000075737"/>
    </source>
</evidence>
<dbReference type="GO" id="GO:0004722">
    <property type="term" value="F:protein serine/threonine phosphatase activity"/>
    <property type="evidence" value="ECO:0007669"/>
    <property type="project" value="UniProtKB-EC"/>
</dbReference>
<feature type="domain" description="PPM-type phosphatase" evidence="3">
    <location>
        <begin position="552"/>
        <end position="764"/>
    </location>
</feature>
<reference evidence="4 5" key="1">
    <citation type="submission" date="2015-12" db="EMBL/GenBank/DDBJ databases">
        <title>Draft genome of Thermovenabulum gondwanense isolated from a red thermophilic microbial mat colonisisng an outflow channel of a bore well.</title>
        <authorList>
            <person name="Patel B.K."/>
        </authorList>
    </citation>
    <scope>NUCLEOTIDE SEQUENCE [LARGE SCALE GENOMIC DNA]</scope>
    <source>
        <strain evidence="4 5">R270</strain>
    </source>
</reference>
<dbReference type="OrthoDB" id="9763774at2"/>
<dbReference type="AlphaFoldDB" id="A0A162N4G5"/>
<feature type="transmembrane region" description="Helical" evidence="2">
    <location>
        <begin position="254"/>
        <end position="272"/>
    </location>
</feature>
<feature type="transmembrane region" description="Helical" evidence="2">
    <location>
        <begin position="134"/>
        <end position="161"/>
    </location>
</feature>
<feature type="transmembrane region" description="Helical" evidence="2">
    <location>
        <begin position="214"/>
        <end position="247"/>
    </location>
</feature>
<dbReference type="EMBL" id="LOHZ01000013">
    <property type="protein sequence ID" value="KYO69287.1"/>
    <property type="molecule type" value="Genomic_DNA"/>
</dbReference>
<feature type="transmembrane region" description="Helical" evidence="2">
    <location>
        <begin position="182"/>
        <end position="208"/>
    </location>
</feature>
<sequence length="769" mass="86534">MINKKVFPPKEMELKKSNISLRELMLILIGFIMGHASLFNIYPFGLPFISSIILKDKNKAYLILPVFIGTFTGVKNVNFLWKYGLAYIIFTLLILTFKKEINIKKWLLPFLCSASIIMGGLLSFLWVAPSYYDIILLILETLLSYISVIILSEGLTFFYTLERGNVEKLIALTIISGSILKLIGNTVFFGVSIKNLIISAIIVFSAFARGTGEVFGYGVILSLLAYPSSLLPWALTFYSIAGCFASFLKKYGKIGVLAGFLIGYGIYHYYIGLRSVNFLNYQSLILILIATFLIPEAVIKKLENTLSLNEESSGDINILKDMINTQMIELANTLEEMGKIYKYPIRDGNLNPLEDSILKIKNRICRDCALFKACWDRDYKSTIADIFKLYTAKEVFLDGDLPRLFKVRCGKLEEIYRFIKMDKEKNELKKVLDAMVREISDISFEKVKHFASCLKMLAKKGIDENRYAEDLKEELSKEGINVENIIIADEGKGYSYYIIKRPCMGNRTCEVKIMPFFENAFIKGADMLKVDCPLRSGKEKCRIKIVPRSFLSVAVGYVNIPKEGASFSGDSATFFETVGGQYYMALSDGMGVGEKARNHSEKTLLIFENLIESGYGLEDAIRILNSAMQVYGSGGDSFSTLDITFIDLSSGMAEFVKAGAVSSFIKRKDKVESLRGSALPIGVMDGINPVRIRKKLMPQDMVIMVTDGVMDSIKSEGDKEEKFIKIIESIKTTNPQEFAEKILKKVLEGSEEKRDDMAILVGLVWERKN</sequence>
<evidence type="ECO:0000256" key="1">
    <source>
        <dbReference type="ARBA" id="ARBA00022801"/>
    </source>
</evidence>
<protein>
    <submittedName>
        <fullName evidence="4">Stage II sporulation protein E</fullName>
        <ecNumber evidence="4">3.1.3.16</ecNumber>
    </submittedName>
</protein>
<name>A0A162N4G5_9FIRM</name>
<feature type="transmembrane region" description="Helical" evidence="2">
    <location>
        <begin position="21"/>
        <end position="42"/>
    </location>
</feature>
<dbReference type="Gene3D" id="3.60.40.10">
    <property type="entry name" value="PPM-type phosphatase domain"/>
    <property type="match status" value="1"/>
</dbReference>